<dbReference type="EMBL" id="JAZAVJ010000030">
    <property type="protein sequence ID" value="KAK7420406.1"/>
    <property type="molecule type" value="Genomic_DNA"/>
</dbReference>
<comment type="caution">
    <text evidence="8">The sequence shown here is derived from an EMBL/GenBank/DDBJ whole genome shotgun (WGS) entry which is preliminary data.</text>
</comment>
<evidence type="ECO:0000256" key="5">
    <source>
        <dbReference type="SAM" id="Coils"/>
    </source>
</evidence>
<protein>
    <recommendedName>
        <fullName evidence="10">CorA-like Mg2+ transporter protein</fullName>
    </recommendedName>
</protein>
<keyword evidence="5" id="KW-0175">Coiled coil</keyword>
<accession>A0ABR1HIM3</accession>
<evidence type="ECO:0000313" key="8">
    <source>
        <dbReference type="EMBL" id="KAK7420406.1"/>
    </source>
</evidence>
<dbReference type="SUPFAM" id="SSF144083">
    <property type="entry name" value="Magnesium transport protein CorA, transmembrane region"/>
    <property type="match status" value="1"/>
</dbReference>
<feature type="coiled-coil region" evidence="5">
    <location>
        <begin position="308"/>
        <end position="335"/>
    </location>
</feature>
<evidence type="ECO:0000256" key="2">
    <source>
        <dbReference type="ARBA" id="ARBA00022692"/>
    </source>
</evidence>
<keyword evidence="2 7" id="KW-0812">Transmembrane</keyword>
<evidence type="ECO:0000256" key="3">
    <source>
        <dbReference type="ARBA" id="ARBA00022989"/>
    </source>
</evidence>
<sequence>MSLHPQTSSMVIVPRRTDDFLALTVELSGKSDAGFLLCTGGRDNGIELDKFLPWLLLLNVGGRDLWDGHCAWRIKKKLGTSVRIGESIVRRFSAHDETTFTIEQDISLYIKERASGCGWTVVVWLDSGRDVSEGPCGPWDKGSHSDKPGFECVPVIQHRPREVLRSDPMMERGIATPGRLSPPGSSSSPAATPGNSSSKVHTAQSASLLHLFLGQMATTLGPPEKAPGVMLALHELFAFAAHSECQFLNFMGGLVSREMDEHVVYLERVVALLQHLLQQQPDIEPSRVGGKQAAMDTPAGQDAATCLLGDFQELLDRANGLLDALEESAKGLDQTARFGRLSLLAFLFLPLSLSTAIFGMNFREFGTGDLSIWVLAPVASLLFALSMLLAFPSLVARARERRGTMEN</sequence>
<evidence type="ECO:0000313" key="9">
    <source>
        <dbReference type="Proteomes" id="UP001498476"/>
    </source>
</evidence>
<dbReference type="Gene3D" id="1.20.58.340">
    <property type="entry name" value="Magnesium transport protein CorA, transmembrane region"/>
    <property type="match status" value="1"/>
</dbReference>
<dbReference type="InterPro" id="IPR045863">
    <property type="entry name" value="CorA_TM1_TM2"/>
</dbReference>
<keyword evidence="3 7" id="KW-1133">Transmembrane helix</keyword>
<reference evidence="8 9" key="1">
    <citation type="journal article" date="2025" name="Microbiol. Resour. Announc.">
        <title>Draft genome sequences for Neonectria magnoliae and Neonectria punicea, canker pathogens of Liriodendron tulipifera and Acer saccharum in West Virginia.</title>
        <authorList>
            <person name="Petronek H.M."/>
            <person name="Kasson M.T."/>
            <person name="Metheny A.M."/>
            <person name="Stauder C.M."/>
            <person name="Lovett B."/>
            <person name="Lynch S.C."/>
            <person name="Garnas J.R."/>
            <person name="Kasson L.R."/>
            <person name="Stajich J.E."/>
        </authorList>
    </citation>
    <scope>NUCLEOTIDE SEQUENCE [LARGE SCALE GENOMIC DNA]</scope>
    <source>
        <strain evidence="8 9">NRRL 64653</strain>
    </source>
</reference>
<organism evidence="8 9">
    <name type="scientific">Neonectria punicea</name>
    <dbReference type="NCBI Taxonomy" id="979145"/>
    <lineage>
        <taxon>Eukaryota</taxon>
        <taxon>Fungi</taxon>
        <taxon>Dikarya</taxon>
        <taxon>Ascomycota</taxon>
        <taxon>Pezizomycotina</taxon>
        <taxon>Sordariomycetes</taxon>
        <taxon>Hypocreomycetidae</taxon>
        <taxon>Hypocreales</taxon>
        <taxon>Nectriaceae</taxon>
        <taxon>Neonectria</taxon>
    </lineage>
</organism>
<keyword evidence="9" id="KW-1185">Reference proteome</keyword>
<feature type="region of interest" description="Disordered" evidence="6">
    <location>
        <begin position="166"/>
        <end position="200"/>
    </location>
</feature>
<proteinExistence type="predicted"/>
<feature type="transmembrane region" description="Helical" evidence="7">
    <location>
        <begin position="372"/>
        <end position="395"/>
    </location>
</feature>
<evidence type="ECO:0000256" key="1">
    <source>
        <dbReference type="ARBA" id="ARBA00004141"/>
    </source>
</evidence>
<feature type="compositionally biased region" description="Low complexity" evidence="6">
    <location>
        <begin position="181"/>
        <end position="198"/>
    </location>
</feature>
<name>A0ABR1HIM3_9HYPO</name>
<keyword evidence="4 7" id="KW-0472">Membrane</keyword>
<feature type="transmembrane region" description="Helical" evidence="7">
    <location>
        <begin position="341"/>
        <end position="360"/>
    </location>
</feature>
<comment type="subcellular location">
    <subcellularLocation>
        <location evidence="1">Membrane</location>
        <topology evidence="1">Multi-pass membrane protein</topology>
    </subcellularLocation>
</comment>
<evidence type="ECO:0000256" key="6">
    <source>
        <dbReference type="SAM" id="MobiDB-lite"/>
    </source>
</evidence>
<evidence type="ECO:0008006" key="10">
    <source>
        <dbReference type="Google" id="ProtNLM"/>
    </source>
</evidence>
<dbReference type="Proteomes" id="UP001498476">
    <property type="component" value="Unassembled WGS sequence"/>
</dbReference>
<evidence type="ECO:0000256" key="4">
    <source>
        <dbReference type="ARBA" id="ARBA00023136"/>
    </source>
</evidence>
<gene>
    <name evidence="8" type="ORF">QQX98_002829</name>
</gene>
<evidence type="ECO:0000256" key="7">
    <source>
        <dbReference type="SAM" id="Phobius"/>
    </source>
</evidence>